<gene>
    <name evidence="3" type="primary">cheD</name>
    <name evidence="4" type="ordered locus">Nther_1421</name>
</gene>
<dbReference type="OrthoDB" id="9807202at2"/>
<keyword evidence="1 3" id="KW-0145">Chemotaxis</keyword>
<reference evidence="4 5" key="2">
    <citation type="journal article" date="2011" name="J. Bacteriol.">
        <title>Complete genome sequence of the anaerobic, halophilic alkalithermophile Natranaerobius thermophilus JW/NM-WN-LF.</title>
        <authorList>
            <person name="Zhao B."/>
            <person name="Mesbah N.M."/>
            <person name="Dalin E."/>
            <person name="Goodwin L."/>
            <person name="Nolan M."/>
            <person name="Pitluck S."/>
            <person name="Chertkov O."/>
            <person name="Brettin T.S."/>
            <person name="Han J."/>
            <person name="Larimer F.W."/>
            <person name="Land M.L."/>
            <person name="Hauser L."/>
            <person name="Kyrpides N."/>
            <person name="Wiegel J."/>
        </authorList>
    </citation>
    <scope>NUCLEOTIDE SEQUENCE [LARGE SCALE GENOMIC DNA]</scope>
    <source>
        <strain evidence="5">ATCC BAA-1301 / DSM 18059 / JW/NM-WN-LF</strain>
    </source>
</reference>
<dbReference type="PANTHER" id="PTHR35147">
    <property type="entry name" value="CHEMORECEPTOR GLUTAMINE DEAMIDASE CHED-RELATED"/>
    <property type="match status" value="1"/>
</dbReference>
<dbReference type="eggNOG" id="COG1871">
    <property type="taxonomic scope" value="Bacteria"/>
</dbReference>
<keyword evidence="2 3" id="KW-0378">Hydrolase</keyword>
<evidence type="ECO:0000256" key="2">
    <source>
        <dbReference type="ARBA" id="ARBA00022801"/>
    </source>
</evidence>
<evidence type="ECO:0000313" key="4">
    <source>
        <dbReference type="EMBL" id="ACB85004.1"/>
    </source>
</evidence>
<evidence type="ECO:0000256" key="3">
    <source>
        <dbReference type="HAMAP-Rule" id="MF_01440"/>
    </source>
</evidence>
<comment type="function">
    <text evidence="3">Probably deamidates glutamine residues to glutamate on methyl-accepting chemotaxis receptors (MCPs), playing an important role in chemotaxis.</text>
</comment>
<dbReference type="CDD" id="cd16352">
    <property type="entry name" value="CheD"/>
    <property type="match status" value="1"/>
</dbReference>
<proteinExistence type="inferred from homology"/>
<dbReference type="RefSeq" id="WP_012447878.1">
    <property type="nucleotide sequence ID" value="NC_010718.1"/>
</dbReference>
<dbReference type="AlphaFoldDB" id="B2A374"/>
<dbReference type="Proteomes" id="UP000001683">
    <property type="component" value="Chromosome"/>
</dbReference>
<dbReference type="EMBL" id="CP001034">
    <property type="protein sequence ID" value="ACB85004.1"/>
    <property type="molecule type" value="Genomic_DNA"/>
</dbReference>
<evidence type="ECO:0000256" key="1">
    <source>
        <dbReference type="ARBA" id="ARBA00022500"/>
    </source>
</evidence>
<dbReference type="InterPro" id="IPR038592">
    <property type="entry name" value="CheD-like_sf"/>
</dbReference>
<dbReference type="PANTHER" id="PTHR35147:SF1">
    <property type="entry name" value="CHEMORECEPTOR GLUTAMINE DEAMIDASE CHED-RELATED"/>
    <property type="match status" value="1"/>
</dbReference>
<dbReference type="STRING" id="457570.Nther_1421"/>
<reference evidence="4 5" key="1">
    <citation type="submission" date="2008-04" db="EMBL/GenBank/DDBJ databases">
        <title>Complete sequence of chromosome of Natranaerobius thermophilus JW/NM-WN-LF.</title>
        <authorList>
            <consortium name="US DOE Joint Genome Institute"/>
            <person name="Copeland A."/>
            <person name="Lucas S."/>
            <person name="Lapidus A."/>
            <person name="Glavina del Rio T."/>
            <person name="Dalin E."/>
            <person name="Tice H."/>
            <person name="Bruce D."/>
            <person name="Goodwin L."/>
            <person name="Pitluck S."/>
            <person name="Chertkov O."/>
            <person name="Brettin T."/>
            <person name="Detter J.C."/>
            <person name="Han C."/>
            <person name="Kuske C.R."/>
            <person name="Schmutz J."/>
            <person name="Larimer F."/>
            <person name="Land M."/>
            <person name="Hauser L."/>
            <person name="Kyrpides N."/>
            <person name="Lykidis A."/>
            <person name="Mesbah N.M."/>
            <person name="Wiegel J."/>
        </authorList>
    </citation>
    <scope>NUCLEOTIDE SEQUENCE [LARGE SCALE GENOMIC DNA]</scope>
    <source>
        <strain evidence="5">ATCC BAA-1301 / DSM 18059 / JW/NM-WN-LF</strain>
    </source>
</reference>
<dbReference type="InterPro" id="IPR005659">
    <property type="entry name" value="Chemorcpt_Glu_NH3ase_CheD"/>
</dbReference>
<sequence length="160" mass="17342">MTIVKVGIADMKVASKESIIRTSGLGSCVGITLYDGSLKIGGMVHIMLPESPTNKSQFKRTKYADTGIVDLLTEMENMGCKRRNLVSKMAGGAHMFKFSGGSELLKIGERNAKAVEEVLTDLKVKILAKDVGGDYGRTIDLFCETGKLQIKTINRGVKEV</sequence>
<dbReference type="SUPFAM" id="SSF64438">
    <property type="entry name" value="CNF1/YfiH-like putative cysteine hydrolases"/>
    <property type="match status" value="1"/>
</dbReference>
<comment type="similarity">
    <text evidence="3">Belongs to the CheD family.</text>
</comment>
<dbReference type="HAMAP" id="MF_01440">
    <property type="entry name" value="CheD"/>
    <property type="match status" value="1"/>
</dbReference>
<dbReference type="InterPro" id="IPR011324">
    <property type="entry name" value="Cytotoxic_necrot_fac-like_cat"/>
</dbReference>
<accession>B2A374</accession>
<dbReference type="EC" id="3.5.1.44" evidence="3"/>
<dbReference type="HOGENOM" id="CLU_087854_2_0_9"/>
<dbReference type="GO" id="GO:0050568">
    <property type="term" value="F:protein-glutamine glutaminase activity"/>
    <property type="evidence" value="ECO:0007669"/>
    <property type="project" value="UniProtKB-UniRule"/>
</dbReference>
<organism evidence="4 5">
    <name type="scientific">Natranaerobius thermophilus (strain ATCC BAA-1301 / DSM 18059 / JW/NM-WN-LF)</name>
    <dbReference type="NCBI Taxonomy" id="457570"/>
    <lineage>
        <taxon>Bacteria</taxon>
        <taxon>Bacillati</taxon>
        <taxon>Bacillota</taxon>
        <taxon>Clostridia</taxon>
        <taxon>Natranaerobiales</taxon>
        <taxon>Natranaerobiaceae</taxon>
        <taxon>Natranaerobius</taxon>
    </lineage>
</organism>
<protein>
    <recommendedName>
        <fullName evidence="3">Probable chemoreceptor glutamine deamidase CheD</fullName>
        <ecNumber evidence="3">3.5.1.44</ecNumber>
    </recommendedName>
</protein>
<comment type="catalytic activity">
    <reaction evidence="3">
        <text>L-glutaminyl-[protein] + H2O = L-glutamyl-[protein] + NH4(+)</text>
        <dbReference type="Rhea" id="RHEA:16441"/>
        <dbReference type="Rhea" id="RHEA-COMP:10207"/>
        <dbReference type="Rhea" id="RHEA-COMP:10208"/>
        <dbReference type="ChEBI" id="CHEBI:15377"/>
        <dbReference type="ChEBI" id="CHEBI:28938"/>
        <dbReference type="ChEBI" id="CHEBI:29973"/>
        <dbReference type="ChEBI" id="CHEBI:30011"/>
        <dbReference type="EC" id="3.5.1.44"/>
    </reaction>
</comment>
<dbReference type="FunCoup" id="B2A374">
    <property type="interactions" value="51"/>
</dbReference>
<evidence type="ECO:0000313" key="5">
    <source>
        <dbReference type="Proteomes" id="UP000001683"/>
    </source>
</evidence>
<dbReference type="Gene3D" id="3.30.1330.200">
    <property type="match status" value="1"/>
</dbReference>
<dbReference type="Pfam" id="PF03975">
    <property type="entry name" value="CheD"/>
    <property type="match status" value="1"/>
</dbReference>
<dbReference type="KEGG" id="nth:Nther_1421"/>
<dbReference type="GO" id="GO:0006935">
    <property type="term" value="P:chemotaxis"/>
    <property type="evidence" value="ECO:0007669"/>
    <property type="project" value="UniProtKB-UniRule"/>
</dbReference>
<keyword evidence="5" id="KW-1185">Reference proteome</keyword>
<name>B2A374_NATTJ</name>
<dbReference type="InParanoid" id="B2A374"/>